<accession>A0ABV4CCH3</accession>
<protein>
    <recommendedName>
        <fullName evidence="1">DUF6895 domain-containing protein</fullName>
    </recommendedName>
</protein>
<proteinExistence type="predicted"/>
<evidence type="ECO:0000313" key="3">
    <source>
        <dbReference type="Proteomes" id="UP001564626"/>
    </source>
</evidence>
<keyword evidence="3" id="KW-1185">Reference proteome</keyword>
<gene>
    <name evidence="2" type="ORF">AB8O55_00075</name>
</gene>
<dbReference type="EMBL" id="JBGEHV010000001">
    <property type="protein sequence ID" value="MEY8037782.1"/>
    <property type="molecule type" value="Genomic_DNA"/>
</dbReference>
<reference evidence="2 3" key="1">
    <citation type="submission" date="2024-08" db="EMBL/GenBank/DDBJ databases">
        <title>Genome mining of Saccharopolyspora cebuensis PGLac3 from Nigerian medicinal plant.</title>
        <authorList>
            <person name="Ezeobiora C.E."/>
            <person name="Igbokwe N.H."/>
            <person name="Amin D.H."/>
            <person name="Mendie U.E."/>
        </authorList>
    </citation>
    <scope>NUCLEOTIDE SEQUENCE [LARGE SCALE GENOMIC DNA]</scope>
    <source>
        <strain evidence="2 3">PGLac3</strain>
    </source>
</reference>
<feature type="domain" description="DUF6895" evidence="1">
    <location>
        <begin position="16"/>
        <end position="303"/>
    </location>
</feature>
<sequence length="312" mass="34592">MRGTTSPGSGTTALLDRSIGWLTEHLDWFRPATWDAHFPPRDFPGTTALELLLLCRSLGPRHRDFTAAAADLAEEVVADPAFLDGLRAADEQFTYHAWLVGLLHRLGRPVPWWRAEIARVLRRGEPWDARAPWRDFPAWQLELRYALDLCAVDCRLPAVPDLFARCGIADRDPALVDDETAYEITHVLFYATDFGRAPVPFADEGARRRTGQLVLALVERYRREGHFDLVAELLLCAALTGAGGAAATAEGWRRLLAAQHERGTLPGPPFREAVLTERSGLGATSYVFRTCYHTTVVSALAAAARDGEEIRP</sequence>
<dbReference type="Proteomes" id="UP001564626">
    <property type="component" value="Unassembled WGS sequence"/>
</dbReference>
<comment type="caution">
    <text evidence="2">The sequence shown here is derived from an EMBL/GenBank/DDBJ whole genome shotgun (WGS) entry which is preliminary data.</text>
</comment>
<evidence type="ECO:0000313" key="2">
    <source>
        <dbReference type="EMBL" id="MEY8037782.1"/>
    </source>
</evidence>
<organism evidence="2 3">
    <name type="scientific">Saccharopolyspora cebuensis</name>
    <dbReference type="NCBI Taxonomy" id="418759"/>
    <lineage>
        <taxon>Bacteria</taxon>
        <taxon>Bacillati</taxon>
        <taxon>Actinomycetota</taxon>
        <taxon>Actinomycetes</taxon>
        <taxon>Pseudonocardiales</taxon>
        <taxon>Pseudonocardiaceae</taxon>
        <taxon>Saccharopolyspora</taxon>
    </lineage>
</organism>
<name>A0ABV4CCH3_9PSEU</name>
<evidence type="ECO:0000259" key="1">
    <source>
        <dbReference type="Pfam" id="PF21836"/>
    </source>
</evidence>
<dbReference type="RefSeq" id="WP_345365848.1">
    <property type="nucleotide sequence ID" value="NZ_BAABII010000016.1"/>
</dbReference>
<dbReference type="InterPro" id="IPR054190">
    <property type="entry name" value="DUF6895"/>
</dbReference>
<dbReference type="Pfam" id="PF21836">
    <property type="entry name" value="DUF6895"/>
    <property type="match status" value="1"/>
</dbReference>